<gene>
    <name evidence="4" type="ORF">GCM10023168_01890</name>
</gene>
<protein>
    <submittedName>
        <fullName evidence="4">Patatin-like phospholipase family protein</fullName>
    </submittedName>
</protein>
<dbReference type="InterPro" id="IPR016035">
    <property type="entry name" value="Acyl_Trfase/lysoPLipase"/>
</dbReference>
<dbReference type="Pfam" id="PF01734">
    <property type="entry name" value="Patatin"/>
    <property type="match status" value="1"/>
</dbReference>
<comment type="caution">
    <text evidence="4">The sequence shown here is derived from an EMBL/GenBank/DDBJ whole genome shotgun (WGS) entry which is preliminary data.</text>
</comment>
<dbReference type="SUPFAM" id="SSF52151">
    <property type="entry name" value="FabD/lysophospholipase-like"/>
    <property type="match status" value="1"/>
</dbReference>
<dbReference type="InterPro" id="IPR002641">
    <property type="entry name" value="PNPLA_dom"/>
</dbReference>
<feature type="short sequence motif" description="DGA/G" evidence="2">
    <location>
        <begin position="204"/>
        <end position="206"/>
    </location>
</feature>
<evidence type="ECO:0000256" key="1">
    <source>
        <dbReference type="ARBA" id="ARBA00023098"/>
    </source>
</evidence>
<dbReference type="Gene3D" id="3.40.1090.10">
    <property type="entry name" value="Cytosolic phospholipase A2 catalytic domain"/>
    <property type="match status" value="2"/>
</dbReference>
<sequence length="339" mass="36404">MTRSPSLTADLVLEGGGVLGIGHVGAIQVLEDAGYSFPRVAGTSAGSIVGALVAAGMPASRLTEIMATLDYRRFADRSLLDRVPIGGPLLSLLLDDGVFEGDHLREWLGNLLVDECGVETFADLAVDDPASSLPPERRFRLVVTATDVTRGELVHLPWDYERIYGLVPGRQRVADAVRASMSIPFFFEPVTLRGSNGTSSTLVDGGVLSNFPIDVFDRTDGQPPRWPTFGVKLLPVLPMDAAKLLPVVGLVKHGPVALAADLVMTTIVGRDQAHLAKPWVKVRTMQVDTGGVNPVDFGLSRAQATTLFENGRTAATRFLAGWDWQGYLATHRGTEPPRT</sequence>
<evidence type="ECO:0000256" key="2">
    <source>
        <dbReference type="PROSITE-ProRule" id="PRU01161"/>
    </source>
</evidence>
<keyword evidence="2" id="KW-0442">Lipid degradation</keyword>
<dbReference type="RefSeq" id="WP_345201291.1">
    <property type="nucleotide sequence ID" value="NZ_BAABGM010000001.1"/>
</dbReference>
<keyword evidence="5" id="KW-1185">Reference proteome</keyword>
<name>A0ABP8JWG8_9MICO</name>
<organism evidence="4 5">
    <name type="scientific">Fodinibacter luteus</name>
    <dbReference type="NCBI Taxonomy" id="552064"/>
    <lineage>
        <taxon>Bacteria</taxon>
        <taxon>Bacillati</taxon>
        <taxon>Actinomycetota</taxon>
        <taxon>Actinomycetes</taxon>
        <taxon>Micrococcales</taxon>
        <taxon>Intrasporangiaceae</taxon>
        <taxon>Fodinibacter (ex Wang et al. 2009)</taxon>
    </lineage>
</organism>
<feature type="domain" description="PNPLA" evidence="3">
    <location>
        <begin position="11"/>
        <end position="217"/>
    </location>
</feature>
<evidence type="ECO:0000313" key="5">
    <source>
        <dbReference type="Proteomes" id="UP001500945"/>
    </source>
</evidence>
<proteinExistence type="predicted"/>
<feature type="short sequence motif" description="GXSXG" evidence="2">
    <location>
        <begin position="42"/>
        <end position="46"/>
    </location>
</feature>
<keyword evidence="1 2" id="KW-0443">Lipid metabolism</keyword>
<evidence type="ECO:0000259" key="3">
    <source>
        <dbReference type="PROSITE" id="PS51635"/>
    </source>
</evidence>
<reference evidence="5" key="1">
    <citation type="journal article" date="2019" name="Int. J. Syst. Evol. Microbiol.">
        <title>The Global Catalogue of Microorganisms (GCM) 10K type strain sequencing project: providing services to taxonomists for standard genome sequencing and annotation.</title>
        <authorList>
            <consortium name="The Broad Institute Genomics Platform"/>
            <consortium name="The Broad Institute Genome Sequencing Center for Infectious Disease"/>
            <person name="Wu L."/>
            <person name="Ma J."/>
        </authorList>
    </citation>
    <scope>NUCLEOTIDE SEQUENCE [LARGE SCALE GENOMIC DNA]</scope>
    <source>
        <strain evidence="5">JCM 17809</strain>
    </source>
</reference>
<feature type="active site" description="Nucleophile" evidence="2">
    <location>
        <position position="44"/>
    </location>
</feature>
<dbReference type="EMBL" id="BAABGM010000001">
    <property type="protein sequence ID" value="GAA4397181.1"/>
    <property type="molecule type" value="Genomic_DNA"/>
</dbReference>
<keyword evidence="2" id="KW-0378">Hydrolase</keyword>
<dbReference type="PANTHER" id="PTHR46394">
    <property type="entry name" value="ANNEXIN"/>
    <property type="match status" value="1"/>
</dbReference>
<feature type="short sequence motif" description="GXGXXG" evidence="2">
    <location>
        <begin position="15"/>
        <end position="20"/>
    </location>
</feature>
<dbReference type="Proteomes" id="UP001500945">
    <property type="component" value="Unassembled WGS sequence"/>
</dbReference>
<evidence type="ECO:0000313" key="4">
    <source>
        <dbReference type="EMBL" id="GAA4397181.1"/>
    </source>
</evidence>
<dbReference type="PANTHER" id="PTHR46394:SF1">
    <property type="entry name" value="PNPLA DOMAIN-CONTAINING PROTEIN"/>
    <property type="match status" value="1"/>
</dbReference>
<accession>A0ABP8JWG8</accession>
<dbReference type="PROSITE" id="PS51635">
    <property type="entry name" value="PNPLA"/>
    <property type="match status" value="1"/>
</dbReference>
<dbReference type="InterPro" id="IPR052580">
    <property type="entry name" value="Lipid_Hydrolase"/>
</dbReference>
<dbReference type="CDD" id="cd07207">
    <property type="entry name" value="Pat_ExoU_VipD_like"/>
    <property type="match status" value="1"/>
</dbReference>
<feature type="active site" description="Proton acceptor" evidence="2">
    <location>
        <position position="204"/>
    </location>
</feature>